<dbReference type="NCBIfam" id="TIGR01525">
    <property type="entry name" value="ATPase-IB_hvy"/>
    <property type="match status" value="1"/>
</dbReference>
<keyword evidence="3 13" id="KW-1003">Cell membrane</keyword>
<dbReference type="InterPro" id="IPR023214">
    <property type="entry name" value="HAD_sf"/>
</dbReference>
<dbReference type="SFLD" id="SFLDF00027">
    <property type="entry name" value="p-type_atpase"/>
    <property type="match status" value="1"/>
</dbReference>
<evidence type="ECO:0000313" key="15">
    <source>
        <dbReference type="EMBL" id="ABM27537.1"/>
    </source>
</evidence>
<dbReference type="HOGENOM" id="CLU_001771_6_4_7"/>
<feature type="transmembrane region" description="Helical" evidence="13">
    <location>
        <begin position="578"/>
        <end position="599"/>
    </location>
</feature>
<keyword evidence="7 13" id="KW-0067">ATP-binding</keyword>
<feature type="transmembrane region" description="Helical" evidence="13">
    <location>
        <begin position="605"/>
        <end position="624"/>
    </location>
</feature>
<accession>A0A0H3A4X8</accession>
<keyword evidence="5 13" id="KW-0479">Metal-binding</keyword>
<evidence type="ECO:0000256" key="10">
    <source>
        <dbReference type="ARBA" id="ARBA00023136"/>
    </source>
</evidence>
<evidence type="ECO:0000256" key="5">
    <source>
        <dbReference type="ARBA" id="ARBA00022723"/>
    </source>
</evidence>
<dbReference type="AlphaFoldDB" id="A0A0H3A4X8"/>
<evidence type="ECO:0000256" key="7">
    <source>
        <dbReference type="ARBA" id="ARBA00022840"/>
    </source>
</evidence>
<evidence type="ECO:0000259" key="14">
    <source>
        <dbReference type="Pfam" id="PF00122"/>
    </source>
</evidence>
<comment type="similarity">
    <text evidence="2 13">Belongs to the cation transport ATPase (P-type) (TC 3.A.3) family. Type IB subfamily.</text>
</comment>
<evidence type="ECO:0000256" key="11">
    <source>
        <dbReference type="ARBA" id="ARBA00039097"/>
    </source>
</evidence>
<dbReference type="Gene3D" id="3.40.1110.10">
    <property type="entry name" value="Calcium-transporting ATPase, cytoplasmic domain N"/>
    <property type="match status" value="1"/>
</dbReference>
<keyword evidence="10 13" id="KW-0472">Membrane</keyword>
<evidence type="ECO:0000256" key="4">
    <source>
        <dbReference type="ARBA" id="ARBA00022692"/>
    </source>
</evidence>
<evidence type="ECO:0000313" key="16">
    <source>
        <dbReference type="Proteomes" id="UP000009173"/>
    </source>
</evidence>
<evidence type="ECO:0000256" key="12">
    <source>
        <dbReference type="ARBA" id="ARBA00047308"/>
    </source>
</evidence>
<dbReference type="Proteomes" id="UP000009173">
    <property type="component" value="Chromosome"/>
</dbReference>
<feature type="transmembrane region" description="Helical" evidence="13">
    <location>
        <begin position="244"/>
        <end position="263"/>
    </location>
</feature>
<dbReference type="SUPFAM" id="SSF81665">
    <property type="entry name" value="Calcium ATPase, transmembrane domain M"/>
    <property type="match status" value="1"/>
</dbReference>
<comment type="catalytic activity">
    <reaction evidence="12">
        <text>Zn(2+)(in) + ATP + H2O = Zn(2+)(out) + ADP + phosphate + H(+)</text>
        <dbReference type="Rhea" id="RHEA:20621"/>
        <dbReference type="ChEBI" id="CHEBI:15377"/>
        <dbReference type="ChEBI" id="CHEBI:15378"/>
        <dbReference type="ChEBI" id="CHEBI:29105"/>
        <dbReference type="ChEBI" id="CHEBI:30616"/>
        <dbReference type="ChEBI" id="CHEBI:43474"/>
        <dbReference type="ChEBI" id="CHEBI:456216"/>
        <dbReference type="EC" id="7.2.2.12"/>
    </reaction>
</comment>
<dbReference type="EMBL" id="CP000527">
    <property type="protein sequence ID" value="ABM27537.1"/>
    <property type="molecule type" value="Genomic_DNA"/>
</dbReference>
<dbReference type="RefSeq" id="WP_011791666.1">
    <property type="nucleotide sequence ID" value="NC_008751.1"/>
</dbReference>
<evidence type="ECO:0000256" key="3">
    <source>
        <dbReference type="ARBA" id="ARBA00022475"/>
    </source>
</evidence>
<evidence type="ECO:0000256" key="6">
    <source>
        <dbReference type="ARBA" id="ARBA00022741"/>
    </source>
</evidence>
<dbReference type="PANTHER" id="PTHR48085">
    <property type="entry name" value="CADMIUM/ZINC-TRANSPORTING ATPASE HMA2-RELATED"/>
    <property type="match status" value="1"/>
</dbReference>
<dbReference type="InterPro" id="IPR001757">
    <property type="entry name" value="P_typ_ATPase"/>
</dbReference>
<dbReference type="InterPro" id="IPR036412">
    <property type="entry name" value="HAD-like_sf"/>
</dbReference>
<dbReference type="InterPro" id="IPR027256">
    <property type="entry name" value="P-typ_ATPase_IB"/>
</dbReference>
<comment type="subcellular location">
    <subcellularLocation>
        <location evidence="1">Cell membrane</location>
        <topology evidence="1">Multi-pass membrane protein</topology>
    </subcellularLocation>
</comment>
<dbReference type="SUPFAM" id="SSF56784">
    <property type="entry name" value="HAD-like"/>
    <property type="match status" value="1"/>
</dbReference>
<dbReference type="GO" id="GO:0060003">
    <property type="term" value="P:copper ion export"/>
    <property type="evidence" value="ECO:0007669"/>
    <property type="project" value="UniProtKB-ARBA"/>
</dbReference>
<dbReference type="Gene3D" id="3.40.50.1000">
    <property type="entry name" value="HAD superfamily/HAD-like"/>
    <property type="match status" value="1"/>
</dbReference>
<dbReference type="GO" id="GO:0016887">
    <property type="term" value="F:ATP hydrolysis activity"/>
    <property type="evidence" value="ECO:0007669"/>
    <property type="project" value="InterPro"/>
</dbReference>
<dbReference type="Gene3D" id="2.70.150.10">
    <property type="entry name" value="Calcium-transporting ATPase, cytoplasmic transduction domain A"/>
    <property type="match status" value="1"/>
</dbReference>
<dbReference type="GO" id="GO:0046872">
    <property type="term" value="F:metal ion binding"/>
    <property type="evidence" value="ECO:0007669"/>
    <property type="project" value="UniProtKB-KW"/>
</dbReference>
<proteinExistence type="inferred from homology"/>
<dbReference type="InterPro" id="IPR051014">
    <property type="entry name" value="Cation_Transport_ATPase_IB"/>
</dbReference>
<dbReference type="KEGG" id="dvl:Dvul_0514"/>
<evidence type="ECO:0000256" key="9">
    <source>
        <dbReference type="ARBA" id="ARBA00022989"/>
    </source>
</evidence>
<feature type="transmembrane region" description="Helical" evidence="13">
    <location>
        <begin position="20"/>
        <end position="39"/>
    </location>
</feature>
<dbReference type="PROSITE" id="PS01229">
    <property type="entry name" value="COF_2"/>
    <property type="match status" value="1"/>
</dbReference>
<dbReference type="SUPFAM" id="SSF81653">
    <property type="entry name" value="Calcium ATPase, transduction domain A"/>
    <property type="match status" value="1"/>
</dbReference>
<evidence type="ECO:0000256" key="8">
    <source>
        <dbReference type="ARBA" id="ARBA00022967"/>
    </source>
</evidence>
<dbReference type="GO" id="GO:0005524">
    <property type="term" value="F:ATP binding"/>
    <property type="evidence" value="ECO:0007669"/>
    <property type="project" value="UniProtKB-UniRule"/>
</dbReference>
<evidence type="ECO:0000256" key="2">
    <source>
        <dbReference type="ARBA" id="ARBA00006024"/>
    </source>
</evidence>
<dbReference type="FunFam" id="2.70.150.10:FF:000020">
    <property type="entry name" value="Copper-exporting P-type ATPase A"/>
    <property type="match status" value="1"/>
</dbReference>
<dbReference type="InterPro" id="IPR059000">
    <property type="entry name" value="ATPase_P-type_domA"/>
</dbReference>
<evidence type="ECO:0000256" key="1">
    <source>
        <dbReference type="ARBA" id="ARBA00004651"/>
    </source>
</evidence>
<dbReference type="SFLD" id="SFLDG00002">
    <property type="entry name" value="C1.7:_P-type_atpase_like"/>
    <property type="match status" value="1"/>
</dbReference>
<dbReference type="InterPro" id="IPR008250">
    <property type="entry name" value="ATPase_P-typ_transduc_dom_A_sf"/>
</dbReference>
<reference evidence="16" key="1">
    <citation type="journal article" date="2009" name="Environ. Microbiol.">
        <title>Contribution of mobile genetic elements to Desulfovibrio vulgaris genome plasticity.</title>
        <authorList>
            <person name="Walker C.B."/>
            <person name="Stolyar S."/>
            <person name="Chivian D."/>
            <person name="Pinel N."/>
            <person name="Gabster J.A."/>
            <person name="Dehal P.S."/>
            <person name="He Z."/>
            <person name="Yang Z.K."/>
            <person name="Yen H.C."/>
            <person name="Zhou J."/>
            <person name="Wall J.D."/>
            <person name="Hazen T.C."/>
            <person name="Arkin A.P."/>
            <person name="Stahl D.A."/>
        </authorList>
    </citation>
    <scope>NUCLEOTIDE SEQUENCE [LARGE SCALE GENOMIC DNA]</scope>
    <source>
        <strain evidence="16">DP4</strain>
    </source>
</reference>
<dbReference type="CDD" id="cd02079">
    <property type="entry name" value="P-type_ATPase_HM"/>
    <property type="match status" value="1"/>
</dbReference>
<protein>
    <recommendedName>
        <fullName evidence="11">P-type Zn(2+) transporter</fullName>
        <ecNumber evidence="11">7.2.2.12</ecNumber>
    </recommendedName>
</protein>
<sequence>MIGRFAHIGTYRELLDTQEFMRCLGGGGIALAGYLWGVGGMQPQWLAEAMALAAVGLNGLPIIREAINGLRQRRVNVDELVSLAIIGALLQGEYLTAAVVSFIMTLGALLEGAISDAARASIGALAEMTPETATKLDGDTPVEVPLDTVRPGDLLLVRPGERIPVDGVIVKGVTAVDESTVTGEPVPRDRGAGDRVFSATLNYNGVIEIVAEHVGEDTTLGRVVRLVNEAEEHKPTTARLVDRYAKWFTPLVLVCAAAAWFITGESSRAVAVLVAGCPCSLLMAAPTATVAAVARAARKGILVKGGRHLEALSRVDAAFFDKTGTLTLGKPCVRDVSVVEGMTRQRVLALAAGVERHCTHPLARAVVDAASAEGVEPVVAECVLMVQGLGVRAGCPEGVVAVGSAAFAGGVDLLPGILREAHDDMVRQGVTPLVVTLEGMPMGVLAVTDTVRDSARNMAVALRGLGVHTLGILSGDHDEAVRRTGEAVGIVQHRAGLKPQDKLDIIRDAQLQGRRVLFVGDGVNDAPALAGADVGIAMGAAGTHVALETAGMALTRDEVGNIPFLIGLSRRMLRIVKVNIALGLLFNTVAVMGSAYGLLSPIAASVFHNVGSIFVVLLSASLAFSDRGMVRGQ</sequence>
<dbReference type="SFLD" id="SFLDS00003">
    <property type="entry name" value="Haloacid_Dehalogenase"/>
    <property type="match status" value="1"/>
</dbReference>
<dbReference type="InterPro" id="IPR044492">
    <property type="entry name" value="P_typ_ATPase_HD_dom"/>
</dbReference>
<dbReference type="GO" id="GO:0005886">
    <property type="term" value="C:plasma membrane"/>
    <property type="evidence" value="ECO:0007669"/>
    <property type="project" value="UniProtKB-SubCell"/>
</dbReference>
<evidence type="ECO:0000256" key="13">
    <source>
        <dbReference type="RuleBase" id="RU362081"/>
    </source>
</evidence>
<dbReference type="InterPro" id="IPR018303">
    <property type="entry name" value="ATPase_P-typ_P_site"/>
</dbReference>
<name>A0A0H3A4X8_NITV4</name>
<dbReference type="Pfam" id="PF00122">
    <property type="entry name" value="E1-E2_ATPase"/>
    <property type="match status" value="1"/>
</dbReference>
<dbReference type="PRINTS" id="PR00119">
    <property type="entry name" value="CATATPASE"/>
</dbReference>
<feature type="domain" description="P-type ATPase A" evidence="14">
    <location>
        <begin position="127"/>
        <end position="227"/>
    </location>
</feature>
<gene>
    <name evidence="15" type="ordered locus">Dvul_0514</name>
</gene>
<keyword evidence="6 13" id="KW-0547">Nucleotide-binding</keyword>
<dbReference type="EC" id="7.2.2.12" evidence="11"/>
<dbReference type="PROSITE" id="PS00154">
    <property type="entry name" value="ATPASE_E1_E2"/>
    <property type="match status" value="1"/>
</dbReference>
<dbReference type="InterPro" id="IPR023298">
    <property type="entry name" value="ATPase_P-typ_TM_dom_sf"/>
</dbReference>
<dbReference type="GO" id="GO:0016463">
    <property type="term" value="F:P-type zinc transporter activity"/>
    <property type="evidence" value="ECO:0007669"/>
    <property type="project" value="UniProtKB-EC"/>
</dbReference>
<dbReference type="PANTHER" id="PTHR48085:SF5">
    <property type="entry name" value="CADMIUM_ZINC-TRANSPORTING ATPASE HMA4-RELATED"/>
    <property type="match status" value="1"/>
</dbReference>
<keyword evidence="9 13" id="KW-1133">Transmembrane helix</keyword>
<dbReference type="NCBIfam" id="TIGR01494">
    <property type="entry name" value="ATPase_P-type"/>
    <property type="match status" value="1"/>
</dbReference>
<keyword evidence="4 13" id="KW-0812">Transmembrane</keyword>
<organism evidence="15 16">
    <name type="scientific">Nitratidesulfovibrio vulgaris (strain DP4)</name>
    <name type="common">Desulfovibrio vulgaris</name>
    <dbReference type="NCBI Taxonomy" id="391774"/>
    <lineage>
        <taxon>Bacteria</taxon>
        <taxon>Pseudomonadati</taxon>
        <taxon>Thermodesulfobacteriota</taxon>
        <taxon>Desulfovibrionia</taxon>
        <taxon>Desulfovibrionales</taxon>
        <taxon>Desulfovibrionaceae</taxon>
        <taxon>Nitratidesulfovibrio</taxon>
    </lineage>
</organism>
<feature type="transmembrane region" description="Helical" evidence="13">
    <location>
        <begin position="269"/>
        <end position="294"/>
    </location>
</feature>
<dbReference type="Pfam" id="PF00702">
    <property type="entry name" value="Hydrolase"/>
    <property type="match status" value="1"/>
</dbReference>
<keyword evidence="8" id="KW-1278">Translocase</keyword>
<dbReference type="InterPro" id="IPR023299">
    <property type="entry name" value="ATPase_P-typ_cyto_dom_N"/>
</dbReference>